<gene>
    <name evidence="1" type="ORF">ETAA1_14300</name>
</gene>
<protein>
    <submittedName>
        <fullName evidence="1">Uncharacterized protein</fullName>
    </submittedName>
</protein>
<sequence length="484" mass="54417">MSRRFRAPAGNGEVLADPPFAEVPRLVAENRRRLDRRDIVIGGLPLCELRVLARREVWELTVGTEWAVPESLPNKPLLLAGHQPELSHPGVWVKNFALNGIARRLGGVPFNLIVDNDTLKTPSLRVPYLFAGRGPKAVADTIPFDRLDGEVAYEDRRVLDPDCFRTFPERVGEVTKYWNYAPLLPALWPAKAEHIGAAFTEMRVGREWAWGCTNHELSVSRLSQTEAFRRFAAHVLADLPRFRDVYNAAIRAYRVANGISSANHPAPELAEGEAPFWVRTGVDGRRARATAASDPKQLRPRALTLTLFARVCLGDFFIHGIGGGKYDEVTDAIIRDYFGLEPPPYQVLSATLHLPLPGLPATADDAERQARLVRDLHWNPQRHLTAEYAHRPEVAAIVAERAALVAAEPPNGAHADRRAWFRALQVTTERLRPFVGEHVPRAEAELERMRSEAAANAVLRRRDYSWVLYPEETLRPFLQRFLDV</sequence>
<proteinExistence type="predicted"/>
<dbReference type="KEGG" id="uli:ETAA1_14300"/>
<name>A0A517XPS7_9BACT</name>
<keyword evidence="2" id="KW-1185">Reference proteome</keyword>
<dbReference type="EMBL" id="CP036273">
    <property type="protein sequence ID" value="QDU19503.1"/>
    <property type="molecule type" value="Genomic_DNA"/>
</dbReference>
<evidence type="ECO:0000313" key="2">
    <source>
        <dbReference type="Proteomes" id="UP000319576"/>
    </source>
</evidence>
<dbReference type="OrthoDB" id="255440at2"/>
<evidence type="ECO:0000313" key="1">
    <source>
        <dbReference type="EMBL" id="QDU19503.1"/>
    </source>
</evidence>
<dbReference type="RefSeq" id="WP_145235551.1">
    <property type="nucleotide sequence ID" value="NZ_CP036273.1"/>
</dbReference>
<accession>A0A517XPS7</accession>
<dbReference type="Proteomes" id="UP000319576">
    <property type="component" value="Chromosome"/>
</dbReference>
<dbReference type="AlphaFoldDB" id="A0A517XPS7"/>
<reference evidence="1 2" key="1">
    <citation type="submission" date="2019-02" db="EMBL/GenBank/DDBJ databases">
        <title>Deep-cultivation of Planctomycetes and their phenomic and genomic characterization uncovers novel biology.</title>
        <authorList>
            <person name="Wiegand S."/>
            <person name="Jogler M."/>
            <person name="Boedeker C."/>
            <person name="Pinto D."/>
            <person name="Vollmers J."/>
            <person name="Rivas-Marin E."/>
            <person name="Kohn T."/>
            <person name="Peeters S.H."/>
            <person name="Heuer A."/>
            <person name="Rast P."/>
            <person name="Oberbeckmann S."/>
            <person name="Bunk B."/>
            <person name="Jeske O."/>
            <person name="Meyerdierks A."/>
            <person name="Storesund J.E."/>
            <person name="Kallscheuer N."/>
            <person name="Luecker S."/>
            <person name="Lage O.M."/>
            <person name="Pohl T."/>
            <person name="Merkel B.J."/>
            <person name="Hornburger P."/>
            <person name="Mueller R.-W."/>
            <person name="Bruemmer F."/>
            <person name="Labrenz M."/>
            <person name="Spormann A.M."/>
            <person name="Op den Camp H."/>
            <person name="Overmann J."/>
            <person name="Amann R."/>
            <person name="Jetten M.S.M."/>
            <person name="Mascher T."/>
            <person name="Medema M.H."/>
            <person name="Devos D.P."/>
            <person name="Kaster A.-K."/>
            <person name="Ovreas L."/>
            <person name="Rohde M."/>
            <person name="Galperin M.Y."/>
            <person name="Jogler C."/>
        </authorList>
    </citation>
    <scope>NUCLEOTIDE SEQUENCE [LARGE SCALE GENOMIC DNA]</scope>
    <source>
        <strain evidence="1 2">ETA_A1</strain>
    </source>
</reference>
<organism evidence="1 2">
    <name type="scientific">Urbifossiella limnaea</name>
    <dbReference type="NCBI Taxonomy" id="2528023"/>
    <lineage>
        <taxon>Bacteria</taxon>
        <taxon>Pseudomonadati</taxon>
        <taxon>Planctomycetota</taxon>
        <taxon>Planctomycetia</taxon>
        <taxon>Gemmatales</taxon>
        <taxon>Gemmataceae</taxon>
        <taxon>Urbifossiella</taxon>
    </lineage>
</organism>